<evidence type="ECO:0000256" key="3">
    <source>
        <dbReference type="ARBA" id="ARBA00022946"/>
    </source>
</evidence>
<feature type="non-terminal residue" evidence="7">
    <location>
        <position position="1"/>
    </location>
</feature>
<evidence type="ECO:0000256" key="6">
    <source>
        <dbReference type="ARBA" id="ARBA00023274"/>
    </source>
</evidence>
<comment type="caution">
    <text evidence="7">The sequence shown here is derived from an EMBL/GenBank/DDBJ whole genome shotgun (WGS) entry which is preliminary data.</text>
</comment>
<evidence type="ECO:0000256" key="1">
    <source>
        <dbReference type="ARBA" id="ARBA00004173"/>
    </source>
</evidence>
<proteinExistence type="inferred from homology"/>
<evidence type="ECO:0000256" key="2">
    <source>
        <dbReference type="ARBA" id="ARBA00010152"/>
    </source>
</evidence>
<keyword evidence="6" id="KW-0687">Ribonucleoprotein</keyword>
<dbReference type="Proteomes" id="UP000886611">
    <property type="component" value="Unassembled WGS sequence"/>
</dbReference>
<feature type="non-terminal residue" evidence="7">
    <location>
        <position position="135"/>
    </location>
</feature>
<gene>
    <name evidence="7" type="primary">Mrpl41a</name>
    <name evidence="7" type="ORF">GTO96_0006725</name>
</gene>
<dbReference type="Pfam" id="PF09809">
    <property type="entry name" value="MRP-L27"/>
    <property type="match status" value="1"/>
</dbReference>
<accession>A0A8X7WRX9</accession>
<name>A0A8X7WRX9_POLSE</name>
<dbReference type="EMBL" id="JAATIS010009265">
    <property type="protein sequence ID" value="KAG2455688.1"/>
    <property type="molecule type" value="Genomic_DNA"/>
</dbReference>
<evidence type="ECO:0000256" key="5">
    <source>
        <dbReference type="ARBA" id="ARBA00023128"/>
    </source>
</evidence>
<dbReference type="AlphaFoldDB" id="A0A8X7WRX9"/>
<sequence length="135" mass="15465">MGLLSELARGVFRGADRVAEFTTKRGHRTFFRNRGARRTGMLVSSGKFITYREMVPEFVVPSLQGFRLKPYVSYCASKGTEAPMTAKRLFDEAVAPQIEKDVKENTFDPIHLEKYGFEPTQDGKLFQLHPKNYVR</sequence>
<keyword evidence="4" id="KW-0689">Ribosomal protein</keyword>
<reference evidence="7 8" key="1">
    <citation type="journal article" date="2021" name="Cell">
        <title>Tracing the genetic footprints of vertebrate landing in non-teleost ray-finned fishes.</title>
        <authorList>
            <person name="Bi X."/>
            <person name="Wang K."/>
            <person name="Yang L."/>
            <person name="Pan H."/>
            <person name="Jiang H."/>
            <person name="Wei Q."/>
            <person name="Fang M."/>
            <person name="Yu H."/>
            <person name="Zhu C."/>
            <person name="Cai Y."/>
            <person name="He Y."/>
            <person name="Gan X."/>
            <person name="Zeng H."/>
            <person name="Yu D."/>
            <person name="Zhu Y."/>
            <person name="Jiang H."/>
            <person name="Qiu Q."/>
            <person name="Yang H."/>
            <person name="Zhang Y.E."/>
            <person name="Wang W."/>
            <person name="Zhu M."/>
            <person name="He S."/>
            <person name="Zhang G."/>
        </authorList>
    </citation>
    <scope>NUCLEOTIDE SEQUENCE [LARGE SCALE GENOMIC DNA]</scope>
    <source>
        <strain evidence="7">Bchr_013</strain>
    </source>
</reference>
<organism evidence="7 8">
    <name type="scientific">Polypterus senegalus</name>
    <name type="common">Senegal bichir</name>
    <dbReference type="NCBI Taxonomy" id="55291"/>
    <lineage>
        <taxon>Eukaryota</taxon>
        <taxon>Metazoa</taxon>
        <taxon>Chordata</taxon>
        <taxon>Craniata</taxon>
        <taxon>Vertebrata</taxon>
        <taxon>Euteleostomi</taxon>
        <taxon>Actinopterygii</taxon>
        <taxon>Polypteriformes</taxon>
        <taxon>Polypteridae</taxon>
        <taxon>Polypterus</taxon>
    </lineage>
</organism>
<comment type="similarity">
    <text evidence="2">Belongs to the mitochondrion-specific ribosomal protein mL41 family.</text>
</comment>
<evidence type="ECO:0000256" key="4">
    <source>
        <dbReference type="ARBA" id="ARBA00022980"/>
    </source>
</evidence>
<keyword evidence="8" id="KW-1185">Reference proteome</keyword>
<keyword evidence="5" id="KW-0496">Mitochondrion</keyword>
<dbReference type="PANTHER" id="PTHR21338">
    <property type="entry name" value="MITOCHONDRIAL RIBOSOMAL PROTEIN L41"/>
    <property type="match status" value="1"/>
</dbReference>
<evidence type="ECO:0000313" key="8">
    <source>
        <dbReference type="Proteomes" id="UP000886611"/>
    </source>
</evidence>
<dbReference type="OrthoDB" id="408933at2759"/>
<dbReference type="GO" id="GO:0003735">
    <property type="term" value="F:structural constituent of ribosome"/>
    <property type="evidence" value="ECO:0007669"/>
    <property type="project" value="InterPro"/>
</dbReference>
<evidence type="ECO:0000313" key="7">
    <source>
        <dbReference type="EMBL" id="KAG2455688.1"/>
    </source>
</evidence>
<dbReference type="InterPro" id="IPR019189">
    <property type="entry name" value="Ribosomal_mL41"/>
</dbReference>
<dbReference type="PANTHER" id="PTHR21338:SF0">
    <property type="entry name" value="LARGE RIBOSOMAL SUBUNIT PROTEIN ML41"/>
    <property type="match status" value="1"/>
</dbReference>
<comment type="subcellular location">
    <subcellularLocation>
        <location evidence="1">Mitochondrion</location>
    </subcellularLocation>
</comment>
<protein>
    <submittedName>
        <fullName evidence="7">RM41A protein</fullName>
    </submittedName>
</protein>
<dbReference type="GO" id="GO:0005762">
    <property type="term" value="C:mitochondrial large ribosomal subunit"/>
    <property type="evidence" value="ECO:0007669"/>
    <property type="project" value="InterPro"/>
</dbReference>
<keyword evidence="3" id="KW-0809">Transit peptide</keyword>
<dbReference type="GO" id="GO:0006412">
    <property type="term" value="P:translation"/>
    <property type="evidence" value="ECO:0007669"/>
    <property type="project" value="TreeGrafter"/>
</dbReference>